<keyword evidence="2" id="KW-0472">Membrane</keyword>
<keyword evidence="5" id="KW-1185">Reference proteome</keyword>
<feature type="compositionally biased region" description="Basic residues" evidence="1">
    <location>
        <begin position="152"/>
        <end position="163"/>
    </location>
</feature>
<keyword evidence="2" id="KW-1133">Transmembrane helix</keyword>
<keyword evidence="2" id="KW-0812">Transmembrane</keyword>
<sequence length="263" mass="29337">MTTPKDEEQFIGLNLFRLIAIIYGAVLVVLHVRDSSDMKYDQDSCVGLDTFKSRAWIPCHFLVDVQAEVAGTAGGRDWIFRFSATKLLQGKGDPIEPAPRKDSVPRGRVTGIMSSDESDDAAPDTFPSKESKINSVSDRDKGTNNEEGNGYRKTRSIPKKKPPHQSSLVEVDRTLIENICKCIGPEWRDLGKFLGYGDGTLDMFEIQEDAIHNMLSDWIQTNPFIATVGNLAQGLWKAGGKNLEREEELLNDHLKCVAKYSVF</sequence>
<dbReference type="PROSITE" id="PS50017">
    <property type="entry name" value="DEATH_DOMAIN"/>
    <property type="match status" value="1"/>
</dbReference>
<dbReference type="SUPFAM" id="SSF47986">
    <property type="entry name" value="DEATH domain"/>
    <property type="match status" value="1"/>
</dbReference>
<dbReference type="CDD" id="cd01670">
    <property type="entry name" value="Death"/>
    <property type="match status" value="1"/>
</dbReference>
<dbReference type="Proteomes" id="UP001558652">
    <property type="component" value="Unassembled WGS sequence"/>
</dbReference>
<evidence type="ECO:0000256" key="1">
    <source>
        <dbReference type="SAM" id="MobiDB-lite"/>
    </source>
</evidence>
<name>A0ABD0ZD65_9HEMI</name>
<feature type="region of interest" description="Disordered" evidence="1">
    <location>
        <begin position="91"/>
        <end position="166"/>
    </location>
</feature>
<reference evidence="4 5" key="1">
    <citation type="submission" date="2024-07" db="EMBL/GenBank/DDBJ databases">
        <title>Chromosome-level genome assembly of the water stick insect Ranatra chinensis (Heteroptera: Nepidae).</title>
        <authorList>
            <person name="Liu X."/>
        </authorList>
    </citation>
    <scope>NUCLEOTIDE SEQUENCE [LARGE SCALE GENOMIC DNA]</scope>
    <source>
        <strain evidence="4">Cailab_2021Rc</strain>
        <tissue evidence="4">Muscle</tissue>
    </source>
</reference>
<dbReference type="InterPro" id="IPR000488">
    <property type="entry name" value="Death_dom"/>
</dbReference>
<evidence type="ECO:0000313" key="4">
    <source>
        <dbReference type="EMBL" id="KAL1140218.1"/>
    </source>
</evidence>
<dbReference type="EMBL" id="JBFDAA010000001">
    <property type="protein sequence ID" value="KAL1140218.1"/>
    <property type="molecule type" value="Genomic_DNA"/>
</dbReference>
<evidence type="ECO:0000256" key="2">
    <source>
        <dbReference type="SAM" id="Phobius"/>
    </source>
</evidence>
<evidence type="ECO:0000259" key="3">
    <source>
        <dbReference type="PROSITE" id="PS50017"/>
    </source>
</evidence>
<dbReference type="AlphaFoldDB" id="A0ABD0ZD65"/>
<protein>
    <recommendedName>
        <fullName evidence="3">Death domain-containing protein</fullName>
    </recommendedName>
</protein>
<accession>A0ABD0ZD65</accession>
<organism evidence="4 5">
    <name type="scientific">Ranatra chinensis</name>
    <dbReference type="NCBI Taxonomy" id="642074"/>
    <lineage>
        <taxon>Eukaryota</taxon>
        <taxon>Metazoa</taxon>
        <taxon>Ecdysozoa</taxon>
        <taxon>Arthropoda</taxon>
        <taxon>Hexapoda</taxon>
        <taxon>Insecta</taxon>
        <taxon>Pterygota</taxon>
        <taxon>Neoptera</taxon>
        <taxon>Paraneoptera</taxon>
        <taxon>Hemiptera</taxon>
        <taxon>Heteroptera</taxon>
        <taxon>Panheteroptera</taxon>
        <taxon>Nepomorpha</taxon>
        <taxon>Nepidae</taxon>
        <taxon>Ranatrinae</taxon>
        <taxon>Ranatra</taxon>
    </lineage>
</organism>
<gene>
    <name evidence="4" type="ORF">AAG570_000150</name>
</gene>
<feature type="domain" description="Death" evidence="3">
    <location>
        <begin position="172"/>
        <end position="239"/>
    </location>
</feature>
<proteinExistence type="predicted"/>
<dbReference type="InterPro" id="IPR011029">
    <property type="entry name" value="DEATH-like_dom_sf"/>
</dbReference>
<feature type="transmembrane region" description="Helical" evidence="2">
    <location>
        <begin position="15"/>
        <end position="32"/>
    </location>
</feature>
<dbReference type="Gene3D" id="1.10.533.10">
    <property type="entry name" value="Death Domain, Fas"/>
    <property type="match status" value="1"/>
</dbReference>
<comment type="caution">
    <text evidence="4">The sequence shown here is derived from an EMBL/GenBank/DDBJ whole genome shotgun (WGS) entry which is preliminary data.</text>
</comment>
<evidence type="ECO:0000313" key="5">
    <source>
        <dbReference type="Proteomes" id="UP001558652"/>
    </source>
</evidence>
<feature type="compositionally biased region" description="Basic and acidic residues" evidence="1">
    <location>
        <begin position="127"/>
        <end position="144"/>
    </location>
</feature>
<dbReference type="Pfam" id="PF00531">
    <property type="entry name" value="Death"/>
    <property type="match status" value="1"/>
</dbReference>